<protein>
    <recommendedName>
        <fullName evidence="1">Transposable element P transposase-like RNase H domain-containing protein</fullName>
    </recommendedName>
</protein>
<dbReference type="EMBL" id="KQ977177">
    <property type="protein sequence ID" value="KYN05102.1"/>
    <property type="molecule type" value="Genomic_DNA"/>
</dbReference>
<feature type="domain" description="Transposable element P transposase-like RNase H" evidence="1">
    <location>
        <begin position="2"/>
        <end position="104"/>
    </location>
</feature>
<sequence length="239" mass="27471">MDENDKNCVLIFDEMSIEQRIYLDPSTGAYIGYVSLPGEPKHLASKALVFLLAGIRKRYKQVVAYHFTAGKAAHKAVVEVIMKILERCEQIGFKILALVCDMGKRGLLAHLGFSHKKDLMIYSRTHPFNANRLLYAMPDFIHVFKSLKEIFMKNKIMLLPDNIVHTEKLASNTINFEYIEWLEDHQLNMDLKFAPHLKKSYLKPSHFSKMKVSSATIVIHLHIAEVLLYLSQLRTDPSI</sequence>
<evidence type="ECO:0000313" key="3">
    <source>
        <dbReference type="Proteomes" id="UP000078542"/>
    </source>
</evidence>
<gene>
    <name evidence="2" type="ORF">ALC62_04005</name>
</gene>
<dbReference type="STRING" id="456900.A0A151IKQ2"/>
<dbReference type="AlphaFoldDB" id="A0A151IKQ2"/>
<organism evidence="2 3">
    <name type="scientific">Cyphomyrmex costatus</name>
    <dbReference type="NCBI Taxonomy" id="456900"/>
    <lineage>
        <taxon>Eukaryota</taxon>
        <taxon>Metazoa</taxon>
        <taxon>Ecdysozoa</taxon>
        <taxon>Arthropoda</taxon>
        <taxon>Hexapoda</taxon>
        <taxon>Insecta</taxon>
        <taxon>Pterygota</taxon>
        <taxon>Neoptera</taxon>
        <taxon>Endopterygota</taxon>
        <taxon>Hymenoptera</taxon>
        <taxon>Apocrita</taxon>
        <taxon>Aculeata</taxon>
        <taxon>Formicoidea</taxon>
        <taxon>Formicidae</taxon>
        <taxon>Myrmicinae</taxon>
        <taxon>Cyphomyrmex</taxon>
    </lineage>
</organism>
<keyword evidence="3" id="KW-1185">Reference proteome</keyword>
<dbReference type="InterPro" id="IPR048365">
    <property type="entry name" value="TNP-like_RNaseH_N"/>
</dbReference>
<reference evidence="2 3" key="1">
    <citation type="submission" date="2016-03" db="EMBL/GenBank/DDBJ databases">
        <title>Cyphomyrmex costatus WGS genome.</title>
        <authorList>
            <person name="Nygaard S."/>
            <person name="Hu H."/>
            <person name="Boomsma J."/>
            <person name="Zhang G."/>
        </authorList>
    </citation>
    <scope>NUCLEOTIDE SEQUENCE [LARGE SCALE GENOMIC DNA]</scope>
    <source>
        <strain evidence="2">MS0001</strain>
        <tissue evidence="2">Whole body</tissue>
    </source>
</reference>
<proteinExistence type="predicted"/>
<dbReference type="Pfam" id="PF21787">
    <property type="entry name" value="TNP-like_RNaseH_N"/>
    <property type="match status" value="1"/>
</dbReference>
<evidence type="ECO:0000259" key="1">
    <source>
        <dbReference type="Pfam" id="PF21787"/>
    </source>
</evidence>
<accession>A0A151IKQ2</accession>
<name>A0A151IKQ2_9HYME</name>
<evidence type="ECO:0000313" key="2">
    <source>
        <dbReference type="EMBL" id="KYN05102.1"/>
    </source>
</evidence>
<dbReference type="Proteomes" id="UP000078542">
    <property type="component" value="Unassembled WGS sequence"/>
</dbReference>